<dbReference type="Proteomes" id="UP000826271">
    <property type="component" value="Unassembled WGS sequence"/>
</dbReference>
<gene>
    <name evidence="4" type="ORF">BUALT_Bualt11G0008600</name>
</gene>
<evidence type="ECO:0000256" key="2">
    <source>
        <dbReference type="SAM" id="SignalP"/>
    </source>
</evidence>
<keyword evidence="5" id="KW-1185">Reference proteome</keyword>
<evidence type="ECO:0000313" key="5">
    <source>
        <dbReference type="Proteomes" id="UP000826271"/>
    </source>
</evidence>
<dbReference type="EMBL" id="WHWC01000011">
    <property type="protein sequence ID" value="KAG8373290.1"/>
    <property type="molecule type" value="Genomic_DNA"/>
</dbReference>
<feature type="domain" description="Sialate O-acetylesterase" evidence="3">
    <location>
        <begin position="34"/>
        <end position="258"/>
    </location>
</feature>
<reference evidence="4" key="1">
    <citation type="submission" date="2019-10" db="EMBL/GenBank/DDBJ databases">
        <authorList>
            <person name="Zhang R."/>
            <person name="Pan Y."/>
            <person name="Wang J."/>
            <person name="Ma R."/>
            <person name="Yu S."/>
        </authorList>
    </citation>
    <scope>NUCLEOTIDE SEQUENCE</scope>
    <source>
        <strain evidence="4">LA-IB0</strain>
        <tissue evidence="4">Leaf</tissue>
    </source>
</reference>
<name>A0AAV6X2D4_9LAMI</name>
<proteinExistence type="predicted"/>
<dbReference type="PANTHER" id="PTHR31988">
    <property type="entry name" value="ESTERASE, PUTATIVE (DUF303)-RELATED"/>
    <property type="match status" value="1"/>
</dbReference>
<dbReference type="InterPro" id="IPR005181">
    <property type="entry name" value="SASA"/>
</dbReference>
<evidence type="ECO:0000259" key="3">
    <source>
        <dbReference type="Pfam" id="PF03629"/>
    </source>
</evidence>
<dbReference type="SUPFAM" id="SSF52266">
    <property type="entry name" value="SGNH hydrolase"/>
    <property type="match status" value="1"/>
</dbReference>
<dbReference type="PANTHER" id="PTHR31988:SF15">
    <property type="entry name" value="ESTERASE, PUTATIVE (DUF303)-RELATED"/>
    <property type="match status" value="1"/>
</dbReference>
<dbReference type="InterPro" id="IPR036514">
    <property type="entry name" value="SGNH_hydro_sf"/>
</dbReference>
<dbReference type="Gene3D" id="3.40.50.1110">
    <property type="entry name" value="SGNH hydrolase"/>
    <property type="match status" value="1"/>
</dbReference>
<evidence type="ECO:0000256" key="1">
    <source>
        <dbReference type="ARBA" id="ARBA00022801"/>
    </source>
</evidence>
<feature type="chain" id="PRO_5043955778" description="Sialate O-acetylesterase domain-containing protein" evidence="2">
    <location>
        <begin position="18"/>
        <end position="264"/>
    </location>
</feature>
<sequence>MGGGMFFLVCLMLLAHSSILVRPKKLNDNSLEGKNIFILAGQSNMAGRGSLVPMPSECQRNPRILRLNAKLTWEEAQEPLHQDIDIHKTCGIGPGMAFANSILERDSARVGVIGLVPCAVGATNITAWQRGGFLFNQLVERAQAALRDGGRIRGILWYQGESNTDNLENVKGYKGKLETFFKDIRSDLKLPQLPIIQVALASGQNATYTEMVRKAQLEIKLPNVTCIDAKGLQIQSDKLHLTTEAEVRLGKMLAGAALKIMEHI</sequence>
<keyword evidence="2" id="KW-0732">Signal</keyword>
<protein>
    <recommendedName>
        <fullName evidence="3">Sialate O-acetylesterase domain-containing protein</fullName>
    </recommendedName>
</protein>
<dbReference type="Pfam" id="PF03629">
    <property type="entry name" value="SASA"/>
    <property type="match status" value="1"/>
</dbReference>
<feature type="signal peptide" evidence="2">
    <location>
        <begin position="1"/>
        <end position="17"/>
    </location>
</feature>
<dbReference type="AlphaFoldDB" id="A0AAV6X2D4"/>
<keyword evidence="1" id="KW-0378">Hydrolase</keyword>
<dbReference type="InterPro" id="IPR052940">
    <property type="entry name" value="Carb_Esterase_6"/>
</dbReference>
<dbReference type="GO" id="GO:0016787">
    <property type="term" value="F:hydrolase activity"/>
    <property type="evidence" value="ECO:0007669"/>
    <property type="project" value="UniProtKB-KW"/>
</dbReference>
<organism evidence="4 5">
    <name type="scientific">Buddleja alternifolia</name>
    <dbReference type="NCBI Taxonomy" id="168488"/>
    <lineage>
        <taxon>Eukaryota</taxon>
        <taxon>Viridiplantae</taxon>
        <taxon>Streptophyta</taxon>
        <taxon>Embryophyta</taxon>
        <taxon>Tracheophyta</taxon>
        <taxon>Spermatophyta</taxon>
        <taxon>Magnoliopsida</taxon>
        <taxon>eudicotyledons</taxon>
        <taxon>Gunneridae</taxon>
        <taxon>Pentapetalae</taxon>
        <taxon>asterids</taxon>
        <taxon>lamiids</taxon>
        <taxon>Lamiales</taxon>
        <taxon>Scrophulariaceae</taxon>
        <taxon>Buddlejeae</taxon>
        <taxon>Buddleja</taxon>
    </lineage>
</organism>
<accession>A0AAV6X2D4</accession>
<comment type="caution">
    <text evidence="4">The sequence shown here is derived from an EMBL/GenBank/DDBJ whole genome shotgun (WGS) entry which is preliminary data.</text>
</comment>
<evidence type="ECO:0000313" key="4">
    <source>
        <dbReference type="EMBL" id="KAG8373290.1"/>
    </source>
</evidence>